<gene>
    <name evidence="1" type="ORF">NDU88_002500</name>
</gene>
<proteinExistence type="predicted"/>
<dbReference type="AlphaFoldDB" id="A0AAV7MRU1"/>
<keyword evidence="2" id="KW-1185">Reference proteome</keyword>
<accession>A0AAV7MRU1</accession>
<comment type="caution">
    <text evidence="1">The sequence shown here is derived from an EMBL/GenBank/DDBJ whole genome shotgun (WGS) entry which is preliminary data.</text>
</comment>
<dbReference type="Proteomes" id="UP001066276">
    <property type="component" value="Chromosome 9"/>
</dbReference>
<reference evidence="1" key="1">
    <citation type="journal article" date="2022" name="bioRxiv">
        <title>Sequencing and chromosome-scale assembly of the giantPleurodeles waltlgenome.</title>
        <authorList>
            <person name="Brown T."/>
            <person name="Elewa A."/>
            <person name="Iarovenko S."/>
            <person name="Subramanian E."/>
            <person name="Araus A.J."/>
            <person name="Petzold A."/>
            <person name="Susuki M."/>
            <person name="Suzuki K.-i.T."/>
            <person name="Hayashi T."/>
            <person name="Toyoda A."/>
            <person name="Oliveira C."/>
            <person name="Osipova E."/>
            <person name="Leigh N.D."/>
            <person name="Simon A."/>
            <person name="Yun M.H."/>
        </authorList>
    </citation>
    <scope>NUCLEOTIDE SEQUENCE</scope>
    <source>
        <strain evidence="1">20211129_DDA</strain>
        <tissue evidence="1">Liver</tissue>
    </source>
</reference>
<evidence type="ECO:0000313" key="2">
    <source>
        <dbReference type="Proteomes" id="UP001066276"/>
    </source>
</evidence>
<protein>
    <submittedName>
        <fullName evidence="1">Uncharacterized protein</fullName>
    </submittedName>
</protein>
<sequence length="127" mass="13892">MARPAYGLARCIARSSSRSRAGEGLGQPDRHTGCNQASFPPSVAPLVTPTHRLSATAGIVTSVKRVQFHKENSGKKIFYNFLKNMSLKECVVTPKRAAQAVAEECALTTDVREMNWFTQALEAGKRK</sequence>
<name>A0AAV7MRU1_PLEWA</name>
<evidence type="ECO:0000313" key="1">
    <source>
        <dbReference type="EMBL" id="KAJ1105092.1"/>
    </source>
</evidence>
<organism evidence="1 2">
    <name type="scientific">Pleurodeles waltl</name>
    <name type="common">Iberian ribbed newt</name>
    <dbReference type="NCBI Taxonomy" id="8319"/>
    <lineage>
        <taxon>Eukaryota</taxon>
        <taxon>Metazoa</taxon>
        <taxon>Chordata</taxon>
        <taxon>Craniata</taxon>
        <taxon>Vertebrata</taxon>
        <taxon>Euteleostomi</taxon>
        <taxon>Amphibia</taxon>
        <taxon>Batrachia</taxon>
        <taxon>Caudata</taxon>
        <taxon>Salamandroidea</taxon>
        <taxon>Salamandridae</taxon>
        <taxon>Pleurodelinae</taxon>
        <taxon>Pleurodeles</taxon>
    </lineage>
</organism>
<dbReference type="EMBL" id="JANPWB010000013">
    <property type="protein sequence ID" value="KAJ1105092.1"/>
    <property type="molecule type" value="Genomic_DNA"/>
</dbReference>